<dbReference type="EMBL" id="QXFU01007733">
    <property type="protein sequence ID" value="KAE8957850.1"/>
    <property type="molecule type" value="Genomic_DNA"/>
</dbReference>
<dbReference type="EMBL" id="QXFV01007089">
    <property type="protein sequence ID" value="KAE8959646.1"/>
    <property type="molecule type" value="Genomic_DNA"/>
</dbReference>
<sequence length="29" mass="3155">DHPDYKAFAGALVALLENGQASLDVHQFQ</sequence>
<evidence type="ECO:0000313" key="2">
    <source>
        <dbReference type="EMBL" id="KAE8957964.1"/>
    </source>
</evidence>
<proteinExistence type="predicted"/>
<evidence type="ECO:0000313" key="4">
    <source>
        <dbReference type="Proteomes" id="UP000429607"/>
    </source>
</evidence>
<dbReference type="EMBL" id="QXFV01007795">
    <property type="protein sequence ID" value="KAE8957964.1"/>
    <property type="molecule type" value="Genomic_DNA"/>
</dbReference>
<gene>
    <name evidence="3" type="ORF">PR001_g30651</name>
    <name evidence="2" type="ORF">PR001_g31195</name>
    <name evidence="1" type="ORF">PR002_g31048</name>
</gene>
<evidence type="ECO:0000313" key="5">
    <source>
        <dbReference type="Proteomes" id="UP000435112"/>
    </source>
</evidence>
<reference evidence="4 5" key="1">
    <citation type="submission" date="2018-09" db="EMBL/GenBank/DDBJ databases">
        <title>Genomic investigation of the strawberry pathogen Phytophthora fragariae indicates pathogenicity is determined by transcriptional variation in three key races.</title>
        <authorList>
            <person name="Adams T.M."/>
            <person name="Armitage A.D."/>
            <person name="Sobczyk M.K."/>
            <person name="Bates H.J."/>
            <person name="Dunwell J.M."/>
            <person name="Nellist C.F."/>
            <person name="Harrison R.J."/>
        </authorList>
    </citation>
    <scope>NUCLEOTIDE SEQUENCE [LARGE SCALE GENOMIC DNA]</scope>
    <source>
        <strain evidence="2 4">SCRP249</strain>
        <strain evidence="1 5">SCRP324</strain>
    </source>
</reference>
<dbReference type="Proteomes" id="UP000429607">
    <property type="component" value="Unassembled WGS sequence"/>
</dbReference>
<dbReference type="Proteomes" id="UP000435112">
    <property type="component" value="Unassembled WGS sequence"/>
</dbReference>
<evidence type="ECO:0000313" key="3">
    <source>
        <dbReference type="EMBL" id="KAE8959646.1"/>
    </source>
</evidence>
<name>A0A6A3GGN5_9STRA</name>
<organism evidence="2 4">
    <name type="scientific">Phytophthora rubi</name>
    <dbReference type="NCBI Taxonomy" id="129364"/>
    <lineage>
        <taxon>Eukaryota</taxon>
        <taxon>Sar</taxon>
        <taxon>Stramenopiles</taxon>
        <taxon>Oomycota</taxon>
        <taxon>Peronosporomycetes</taxon>
        <taxon>Peronosporales</taxon>
        <taxon>Peronosporaceae</taxon>
        <taxon>Phytophthora</taxon>
    </lineage>
</organism>
<evidence type="ECO:0000313" key="1">
    <source>
        <dbReference type="EMBL" id="KAE8957850.1"/>
    </source>
</evidence>
<comment type="caution">
    <text evidence="2">The sequence shown here is derived from an EMBL/GenBank/DDBJ whole genome shotgun (WGS) entry which is preliminary data.</text>
</comment>
<feature type="non-terminal residue" evidence="2">
    <location>
        <position position="1"/>
    </location>
</feature>
<protein>
    <submittedName>
        <fullName evidence="2">Uncharacterized protein</fullName>
    </submittedName>
</protein>
<accession>A0A6A3GGN5</accession>
<dbReference type="AlphaFoldDB" id="A0A6A3GGN5"/>